<organism evidence="2 3">
    <name type="scientific">Candidatus Francisella endociliophora</name>
    <dbReference type="NCBI Taxonomy" id="653937"/>
    <lineage>
        <taxon>Bacteria</taxon>
        <taxon>Pseudomonadati</taxon>
        <taxon>Pseudomonadota</taxon>
        <taxon>Gammaproteobacteria</taxon>
        <taxon>Thiotrichales</taxon>
        <taxon>Francisellaceae</taxon>
        <taxon>Francisella</taxon>
    </lineage>
</organism>
<proteinExistence type="inferred from homology"/>
<evidence type="ECO:0000313" key="2">
    <source>
        <dbReference type="EMBL" id="AIT09896.1"/>
    </source>
</evidence>
<dbReference type="OrthoDB" id="9777133at2"/>
<dbReference type="NCBIfam" id="NF002542">
    <property type="entry name" value="PRK02101.1-3"/>
    <property type="match status" value="1"/>
</dbReference>
<reference evidence="2 3" key="1">
    <citation type="submission" date="2014-10" db="EMBL/GenBank/DDBJ databases">
        <title>Whole genome sequence of Francisella endociliophora strain FSC1006, isolated from a laboratory culture of the marine ciliate Euplotes raikovi.</title>
        <authorList>
            <person name="Granberg M."/>
            <person name="Backman S."/>
            <person name="Lundmark E."/>
            <person name="Nilsson E."/>
            <person name="Karlsson E."/>
            <person name="Thelaus J."/>
            <person name="Ohrman C."/>
            <person name="Larkeryd A."/>
            <person name="Stenberg P."/>
        </authorList>
    </citation>
    <scope>NUCLEOTIDE SEQUENCE [LARGE SCALE GENOMIC DNA]</scope>
    <source>
        <strain evidence="2 3">FSC1006</strain>
    </source>
</reference>
<dbReference type="EMBL" id="CP009574">
    <property type="protein sequence ID" value="AIT09896.1"/>
    <property type="molecule type" value="Genomic_DNA"/>
</dbReference>
<dbReference type="PANTHER" id="PTHR30283:SF4">
    <property type="entry name" value="PEROXIDE STRESS RESISTANCE PROTEIN YAAA"/>
    <property type="match status" value="1"/>
</dbReference>
<dbReference type="GO" id="GO:0033194">
    <property type="term" value="P:response to hydroperoxide"/>
    <property type="evidence" value="ECO:0007669"/>
    <property type="project" value="TreeGrafter"/>
</dbReference>
<protein>
    <recommendedName>
        <fullName evidence="1">UPF0246 protein LO80_07895</fullName>
    </recommendedName>
</protein>
<accession>A0A097EQS1</accession>
<dbReference type="HOGENOM" id="CLU_061989_0_0_6"/>
<dbReference type="PANTHER" id="PTHR30283">
    <property type="entry name" value="PEROXIDE STRESS RESPONSE PROTEIN YAAA"/>
    <property type="match status" value="1"/>
</dbReference>
<name>A0A097EQS1_9GAMM</name>
<dbReference type="KEGG" id="frf:LO80_07895"/>
<sequence>MIIVISPAKSQNFETIKESYNFTQPVFKDQVNLLINKLKHYEVDEIEKLMKISPKLAQEVFDKHNNFDPNSYNTSNSKAAIFTFSGDVYKGLDAETLDIKTVKYAQDHLLMLSGLYGLIRPLDLMQAYRLEMGTKIKIDEKILYKYWQDKITPQLNDFFAKQKNKTLINLASNEYSQAIDKKTLDANWLDIDFKENKNGTFKTIGIHAKKARGLMTRYILENRIENIEDIKKFDIAGYEFNHELSKENLICFTR</sequence>
<dbReference type="Proteomes" id="UP000029672">
    <property type="component" value="Chromosome"/>
</dbReference>
<gene>
    <name evidence="2" type="ORF">LO80_07895</name>
</gene>
<evidence type="ECO:0000256" key="1">
    <source>
        <dbReference type="HAMAP-Rule" id="MF_00652"/>
    </source>
</evidence>
<dbReference type="AlphaFoldDB" id="A0A097EQS1"/>
<dbReference type="HAMAP" id="MF_00652">
    <property type="entry name" value="UPF0246"/>
    <property type="match status" value="1"/>
</dbReference>
<evidence type="ECO:0000313" key="3">
    <source>
        <dbReference type="Proteomes" id="UP000029672"/>
    </source>
</evidence>
<dbReference type="Pfam" id="PF03883">
    <property type="entry name" value="H2O2_YaaD"/>
    <property type="match status" value="1"/>
</dbReference>
<dbReference type="STRING" id="1547445.LO80_07895"/>
<dbReference type="GO" id="GO:0005829">
    <property type="term" value="C:cytosol"/>
    <property type="evidence" value="ECO:0007669"/>
    <property type="project" value="TreeGrafter"/>
</dbReference>
<dbReference type="eggNOG" id="COG3022">
    <property type="taxonomic scope" value="Bacteria"/>
</dbReference>
<dbReference type="RefSeq" id="WP_040010230.1">
    <property type="nucleotide sequence ID" value="NZ_CP009574.1"/>
</dbReference>
<dbReference type="InterPro" id="IPR005583">
    <property type="entry name" value="YaaA"/>
</dbReference>
<comment type="similarity">
    <text evidence="1">Belongs to the UPF0246 family.</text>
</comment>
<keyword evidence="3" id="KW-1185">Reference proteome</keyword>